<organism evidence="1 2">
    <name type="scientific">Pseudomonas fluorescens</name>
    <dbReference type="NCBI Taxonomy" id="294"/>
    <lineage>
        <taxon>Bacteria</taxon>
        <taxon>Pseudomonadati</taxon>
        <taxon>Pseudomonadota</taxon>
        <taxon>Gammaproteobacteria</taxon>
        <taxon>Pseudomonadales</taxon>
        <taxon>Pseudomonadaceae</taxon>
        <taxon>Pseudomonas</taxon>
    </lineage>
</organism>
<dbReference type="AlphaFoldDB" id="A0ABD7VKF4"/>
<dbReference type="Proteomes" id="UP000325779">
    <property type="component" value="Unassembled WGS sequence"/>
</dbReference>
<reference evidence="1 2" key="1">
    <citation type="submission" date="2019-09" db="EMBL/GenBank/DDBJ databases">
        <authorList>
            <person name="Chandra G."/>
            <person name="Truman W A."/>
        </authorList>
    </citation>
    <scope>NUCLEOTIDE SEQUENCE [LARGE SCALE GENOMIC DNA]</scope>
    <source>
        <strain evidence="1">PS732</strain>
    </source>
</reference>
<evidence type="ECO:0008006" key="3">
    <source>
        <dbReference type="Google" id="ProtNLM"/>
    </source>
</evidence>
<protein>
    <recommendedName>
        <fullName evidence="3">CcoQ/FixQ family Cbb3-type cytochrome c oxidase assembly chaperone</fullName>
    </recommendedName>
</protein>
<dbReference type="RefSeq" id="WP_150597716.1">
    <property type="nucleotide sequence ID" value="NZ_CABVIJ010000019.1"/>
</dbReference>
<accession>A0ABD7VKF4</accession>
<name>A0ABD7VKF4_PSEFL</name>
<dbReference type="EMBL" id="CABVIJ010000019">
    <property type="protein sequence ID" value="VVP24621.1"/>
    <property type="molecule type" value="Genomic_DNA"/>
</dbReference>
<gene>
    <name evidence="1" type="ORF">PS732_04064</name>
</gene>
<comment type="caution">
    <text evidence="1">The sequence shown here is derived from an EMBL/GenBank/DDBJ whole genome shotgun (WGS) entry which is preliminary data.</text>
</comment>
<proteinExistence type="predicted"/>
<evidence type="ECO:0000313" key="2">
    <source>
        <dbReference type="Proteomes" id="UP000325779"/>
    </source>
</evidence>
<sequence>MFEFFLNGLGVVFLWLAVEYCLRRETADSLDEASMVPFADDPEVARRVELATGKAVKAVAPEVGKPGWVNLDM</sequence>
<evidence type="ECO:0000313" key="1">
    <source>
        <dbReference type="EMBL" id="VVP24621.1"/>
    </source>
</evidence>